<dbReference type="PANTHER" id="PTHR10579:SF43">
    <property type="entry name" value="ZINC FINGER (C3HC4-TYPE RING FINGER) FAMILY PROTEIN"/>
    <property type="match status" value="1"/>
</dbReference>
<protein>
    <recommendedName>
        <fullName evidence="2">VWFA domain-containing protein</fullName>
    </recommendedName>
</protein>
<feature type="compositionally biased region" description="Low complexity" evidence="1">
    <location>
        <begin position="349"/>
        <end position="385"/>
    </location>
</feature>
<feature type="domain" description="VWFA" evidence="2">
    <location>
        <begin position="65"/>
        <end position="238"/>
    </location>
</feature>
<dbReference type="InterPro" id="IPR051266">
    <property type="entry name" value="CLCR"/>
</dbReference>
<dbReference type="Proteomes" id="UP000054408">
    <property type="component" value="Unassembled WGS sequence"/>
</dbReference>
<dbReference type="Pfam" id="PF00092">
    <property type="entry name" value="VWA"/>
    <property type="match status" value="1"/>
</dbReference>
<accession>A0A0L0DAH6</accession>
<reference evidence="3 4" key="1">
    <citation type="submission" date="2010-05" db="EMBL/GenBank/DDBJ databases">
        <title>The Genome Sequence of Thecamonas trahens ATCC 50062.</title>
        <authorList>
            <consortium name="The Broad Institute Genome Sequencing Platform"/>
            <person name="Russ C."/>
            <person name="Cuomo C."/>
            <person name="Shea T."/>
            <person name="Young S.K."/>
            <person name="Zeng Q."/>
            <person name="Koehrsen M."/>
            <person name="Haas B."/>
            <person name="Borodovsky M."/>
            <person name="Guigo R."/>
            <person name="Alvarado L."/>
            <person name="Berlin A."/>
            <person name="Bochicchio J."/>
            <person name="Borenstein D."/>
            <person name="Chapman S."/>
            <person name="Chen Z."/>
            <person name="Freedman E."/>
            <person name="Gellesch M."/>
            <person name="Goldberg J."/>
            <person name="Griggs A."/>
            <person name="Gujja S."/>
            <person name="Heilman E."/>
            <person name="Heiman D."/>
            <person name="Hepburn T."/>
            <person name="Howarth C."/>
            <person name="Jen D."/>
            <person name="Larson L."/>
            <person name="Mehta T."/>
            <person name="Park D."/>
            <person name="Pearson M."/>
            <person name="Roberts A."/>
            <person name="Saif S."/>
            <person name="Shenoy N."/>
            <person name="Sisk P."/>
            <person name="Stolte C."/>
            <person name="Sykes S."/>
            <person name="Thomson T."/>
            <person name="Walk T."/>
            <person name="White J."/>
            <person name="Yandava C."/>
            <person name="Burger G."/>
            <person name="Gray M.W."/>
            <person name="Holland P.W.H."/>
            <person name="King N."/>
            <person name="Lang F.B.F."/>
            <person name="Roger A.J."/>
            <person name="Ruiz-Trillo I."/>
            <person name="Lander E."/>
            <person name="Nusbaum C."/>
        </authorList>
    </citation>
    <scope>NUCLEOTIDE SEQUENCE [LARGE SCALE GENOMIC DNA]</scope>
    <source>
        <strain evidence="3 4">ATCC 50062</strain>
    </source>
</reference>
<feature type="region of interest" description="Disordered" evidence="1">
    <location>
        <begin position="321"/>
        <end position="392"/>
    </location>
</feature>
<dbReference type="PANTHER" id="PTHR10579">
    <property type="entry name" value="CALCIUM-ACTIVATED CHLORIDE CHANNEL REGULATOR"/>
    <property type="match status" value="1"/>
</dbReference>
<keyword evidence="4" id="KW-1185">Reference proteome</keyword>
<gene>
    <name evidence="3" type="ORF">AMSG_05347</name>
</gene>
<dbReference type="AlphaFoldDB" id="A0A0L0DAH6"/>
<evidence type="ECO:0000313" key="4">
    <source>
        <dbReference type="Proteomes" id="UP000054408"/>
    </source>
</evidence>
<dbReference type="RefSeq" id="XP_013758054.1">
    <property type="nucleotide sequence ID" value="XM_013902600.1"/>
</dbReference>
<dbReference type="SMART" id="SM00327">
    <property type="entry name" value="VWA"/>
    <property type="match status" value="1"/>
</dbReference>
<name>A0A0L0DAH6_THETB</name>
<dbReference type="OrthoDB" id="687730at2759"/>
<dbReference type="SUPFAM" id="SSF53300">
    <property type="entry name" value="vWA-like"/>
    <property type="match status" value="1"/>
</dbReference>
<proteinExistence type="predicted"/>
<dbReference type="EMBL" id="GL349454">
    <property type="protein sequence ID" value="KNC49347.1"/>
    <property type="molecule type" value="Genomic_DNA"/>
</dbReference>
<sequence length="413" mass="43943">MAASGTGQTACVVKGMGNGINPVDANASTTASVSRSVDRVVGSDDMFRVDVTVEAPASAPVASSAVTLLLDSSGSMAGSRMQLLKDAMKQVLLLLEERGITFSLIEFSSSPRILVRTGQAYKLATAAVEKLRASGGTAMGAALQTAFHLAAASVNKERLHTIILFTDGEAHDPDATTSVLRTTIDCLPAGHQLSLHTVGMSSEHNATFLQHLANIASGRYTYVAGTSADEVDVFAQQFGHILGHVSSIVSMKTTLDVVARDGWIIEDMVAPFGFTISNPTGASKPVWTASLGMLGTEQRLVVAVFVRPLLAAPTTLKARSRCSRWKSSQLPPPWPQPGSQQPPRRRLSRSPWRLATMTAPAPDRSARACSRSRPSRASPPTARSPTPNLLSTRSKILVSCRAQLHWRPRSATI</sequence>
<organism evidence="3 4">
    <name type="scientific">Thecamonas trahens ATCC 50062</name>
    <dbReference type="NCBI Taxonomy" id="461836"/>
    <lineage>
        <taxon>Eukaryota</taxon>
        <taxon>Apusozoa</taxon>
        <taxon>Apusomonadida</taxon>
        <taxon>Apusomonadidae</taxon>
        <taxon>Thecamonas</taxon>
    </lineage>
</organism>
<evidence type="ECO:0000259" key="2">
    <source>
        <dbReference type="PROSITE" id="PS50234"/>
    </source>
</evidence>
<dbReference type="GeneID" id="25564777"/>
<dbReference type="Gene3D" id="3.40.50.410">
    <property type="entry name" value="von Willebrand factor, type A domain"/>
    <property type="match status" value="1"/>
</dbReference>
<dbReference type="InterPro" id="IPR002035">
    <property type="entry name" value="VWF_A"/>
</dbReference>
<dbReference type="PROSITE" id="PS50234">
    <property type="entry name" value="VWFA"/>
    <property type="match status" value="1"/>
</dbReference>
<evidence type="ECO:0000313" key="3">
    <source>
        <dbReference type="EMBL" id="KNC49347.1"/>
    </source>
</evidence>
<evidence type="ECO:0000256" key="1">
    <source>
        <dbReference type="SAM" id="MobiDB-lite"/>
    </source>
</evidence>
<dbReference type="InterPro" id="IPR036465">
    <property type="entry name" value="vWFA_dom_sf"/>
</dbReference>